<dbReference type="InterPro" id="IPR029062">
    <property type="entry name" value="Class_I_gatase-like"/>
</dbReference>
<proteinExistence type="predicted"/>
<protein>
    <recommendedName>
        <fullName evidence="1">DJ-1/PfpI domain-containing protein</fullName>
    </recommendedName>
</protein>
<evidence type="ECO:0000313" key="2">
    <source>
        <dbReference type="EMBL" id="HDQ99878.1"/>
    </source>
</evidence>
<gene>
    <name evidence="2" type="ORF">ENN51_06310</name>
</gene>
<dbReference type="InterPro" id="IPR050325">
    <property type="entry name" value="Prot/Nucl_acid_deglycase"/>
</dbReference>
<organism evidence="2">
    <name type="scientific">candidate division WOR-3 bacterium</name>
    <dbReference type="NCBI Taxonomy" id="2052148"/>
    <lineage>
        <taxon>Bacteria</taxon>
        <taxon>Bacteria division WOR-3</taxon>
    </lineage>
</organism>
<feature type="domain" description="DJ-1/PfpI" evidence="1">
    <location>
        <begin position="47"/>
        <end position="211"/>
    </location>
</feature>
<dbReference type="Gene3D" id="3.40.50.880">
    <property type="match status" value="1"/>
</dbReference>
<dbReference type="Pfam" id="PF01965">
    <property type="entry name" value="DJ-1_PfpI"/>
    <property type="match status" value="1"/>
</dbReference>
<dbReference type="PANTHER" id="PTHR48094">
    <property type="entry name" value="PROTEIN/NUCLEIC ACID DEGLYCASE DJ-1-RELATED"/>
    <property type="match status" value="1"/>
</dbReference>
<evidence type="ECO:0000259" key="1">
    <source>
        <dbReference type="Pfam" id="PF01965"/>
    </source>
</evidence>
<dbReference type="Proteomes" id="UP000885672">
    <property type="component" value="Unassembled WGS sequence"/>
</dbReference>
<accession>A0A7V0XFB0</accession>
<dbReference type="PANTHER" id="PTHR48094:SF12">
    <property type="entry name" value="PARKINSON DISEASE PROTEIN 7 HOMOLOG"/>
    <property type="match status" value="1"/>
</dbReference>
<dbReference type="EMBL" id="DSBX01000235">
    <property type="protein sequence ID" value="HDQ99878.1"/>
    <property type="molecule type" value="Genomic_DNA"/>
</dbReference>
<reference evidence="2" key="1">
    <citation type="journal article" date="2020" name="mSystems">
        <title>Genome- and Community-Level Interaction Insights into Carbon Utilization and Element Cycling Functions of Hydrothermarchaeota in Hydrothermal Sediment.</title>
        <authorList>
            <person name="Zhou Z."/>
            <person name="Liu Y."/>
            <person name="Xu W."/>
            <person name="Pan J."/>
            <person name="Luo Z.H."/>
            <person name="Li M."/>
        </authorList>
    </citation>
    <scope>NUCLEOTIDE SEQUENCE [LARGE SCALE GENOMIC DNA]</scope>
    <source>
        <strain evidence="2">SpSt-1182</strain>
    </source>
</reference>
<comment type="caution">
    <text evidence="2">The sequence shown here is derived from an EMBL/GenBank/DDBJ whole genome shotgun (WGS) entry which is preliminary data.</text>
</comment>
<dbReference type="InterPro" id="IPR002818">
    <property type="entry name" value="DJ-1/PfpI"/>
</dbReference>
<dbReference type="GO" id="GO:0005737">
    <property type="term" value="C:cytoplasm"/>
    <property type="evidence" value="ECO:0007669"/>
    <property type="project" value="TreeGrafter"/>
</dbReference>
<sequence>MSVFQRLNGYAWVGLLFVVALGRAQVSPSAAPRAIDPGPVPADPAQRVAVFVPPVLFDEHAFIFVYRSLVNAGWYPVLVGADTVIATGFDETMVRPELRRNELTPDRFAGLVLIGGSGAALHWQDSILFAAARAFEQEGKPVAAYGLAVPILARAGLLDGRAAAFFPESEGIPLITDHGARFAFGPVVADGNIITGHGDDAARRFVETIIRALEDRR</sequence>
<name>A0A7V0XFB0_UNCW3</name>
<dbReference type="SUPFAM" id="SSF52317">
    <property type="entry name" value="Class I glutamine amidotransferase-like"/>
    <property type="match status" value="1"/>
</dbReference>
<dbReference type="AlphaFoldDB" id="A0A7V0XFB0"/>